<dbReference type="OrthoDB" id="1711508at2759"/>
<dbReference type="EMBL" id="CACSLK010012531">
    <property type="protein sequence ID" value="CAA0815315.1"/>
    <property type="molecule type" value="Genomic_DNA"/>
</dbReference>
<protein>
    <recommendedName>
        <fullName evidence="1">Mitochondrial import inner membrane translocase subunit TIM50</fullName>
    </recommendedName>
</protein>
<comment type="subunit">
    <text evidence="1">Component of the TIM23 complex.</text>
</comment>
<dbReference type="PROSITE" id="PS50969">
    <property type="entry name" value="FCP1"/>
    <property type="match status" value="1"/>
</dbReference>
<comment type="caution">
    <text evidence="4">The sequence shown here is derived from an EMBL/GenBank/DDBJ whole genome shotgun (WGS) entry which is preliminary data.</text>
</comment>
<dbReference type="GO" id="GO:0016787">
    <property type="term" value="F:hydrolase activity"/>
    <property type="evidence" value="ECO:0007669"/>
    <property type="project" value="UniProtKB-KW"/>
</dbReference>
<keyword evidence="1" id="KW-0811">Translocation</keyword>
<dbReference type="GO" id="GO:0005744">
    <property type="term" value="C:TIM23 mitochondrial import inner membrane translocase complex"/>
    <property type="evidence" value="ECO:0007669"/>
    <property type="project" value="UniProtKB-UniRule"/>
</dbReference>
<keyword evidence="1" id="KW-0496">Mitochondrion</keyword>
<sequence>MNEVSDRGVCFPVDINKKGDQTKDGDCVESNDPSSSEISMHSMVKLYVASVKEGAELLSCDVNISLMQKKDNIGGASDINEEPKSIDANRQKKRLKTTQPSGIPTNDLEITDEDTCLDLPMEIESTKVESFCHRSTSENLTAEDRISVEDVSTTKLLEQDSDCVLGFHDTSSNNDNTDKTKENAVEIVDADKLAIMQPKCSAGCAIVPEITENDKISMPVSGDAHCNTVSPPLNEMEPGFSESSDTKITNKNSCDAHNSNNHLEEAHDGAGTVRNFQLGKAVLEKENISSFPSISSGEASVEKAVSSCTEKKLLVLDVNGLLVDISPYVPYDYDPDDIILRKAVFKRPYCDDFLKFCFERFNVGVWTSRARRNMEPILDFLLGNDKSRLLFFWDQSHCTDTGFTTVEKRNRPLQLKKLKKLWDKCEPDLPWERGVYNESNTLLLDDTPSKSLTNPRYNAVFPHTYRFRNVRDNSLGGPIRCRIQSQPRISDFRHRSSGYLASTVAELTVTRTLRRRWSIVRSSTAVILHSYRPAADFTHPRWNVAPKIRSRREKLRNDGSQ</sequence>
<dbReference type="SMART" id="SM00577">
    <property type="entry name" value="CPDc"/>
    <property type="match status" value="1"/>
</dbReference>
<keyword evidence="5" id="KW-1185">Reference proteome</keyword>
<evidence type="ECO:0000313" key="4">
    <source>
        <dbReference type="EMBL" id="CAA0815315.1"/>
    </source>
</evidence>
<dbReference type="InterPro" id="IPR004274">
    <property type="entry name" value="FCP1_dom"/>
</dbReference>
<keyword evidence="1" id="KW-0653">Protein transport</keyword>
<keyword evidence="4" id="KW-0378">Hydrolase</keyword>
<keyword evidence="1" id="KW-0813">Transport</keyword>
<dbReference type="InterPro" id="IPR036412">
    <property type="entry name" value="HAD-like_sf"/>
</dbReference>
<keyword evidence="1" id="KW-0809">Transit peptide</keyword>
<proteinExistence type="inferred from homology"/>
<evidence type="ECO:0000259" key="3">
    <source>
        <dbReference type="PROSITE" id="PS50969"/>
    </source>
</evidence>
<evidence type="ECO:0000313" key="5">
    <source>
        <dbReference type="Proteomes" id="UP001153555"/>
    </source>
</evidence>
<accession>A0A9N7R7S4</accession>
<dbReference type="Pfam" id="PF03031">
    <property type="entry name" value="NIF"/>
    <property type="match status" value="1"/>
</dbReference>
<dbReference type="Gene3D" id="3.40.50.1000">
    <property type="entry name" value="HAD superfamily/HAD-like"/>
    <property type="match status" value="1"/>
</dbReference>
<dbReference type="AlphaFoldDB" id="A0A9N7R7S4"/>
<evidence type="ECO:0000256" key="2">
    <source>
        <dbReference type="SAM" id="MobiDB-lite"/>
    </source>
</evidence>
<evidence type="ECO:0000256" key="1">
    <source>
        <dbReference type="RuleBase" id="RU365079"/>
    </source>
</evidence>
<name>A0A9N7R7S4_STRHE</name>
<organism evidence="4 5">
    <name type="scientific">Striga hermonthica</name>
    <name type="common">Purple witchweed</name>
    <name type="synonym">Buchnera hermonthica</name>
    <dbReference type="NCBI Taxonomy" id="68872"/>
    <lineage>
        <taxon>Eukaryota</taxon>
        <taxon>Viridiplantae</taxon>
        <taxon>Streptophyta</taxon>
        <taxon>Embryophyta</taxon>
        <taxon>Tracheophyta</taxon>
        <taxon>Spermatophyta</taxon>
        <taxon>Magnoliopsida</taxon>
        <taxon>eudicotyledons</taxon>
        <taxon>Gunneridae</taxon>
        <taxon>Pentapetalae</taxon>
        <taxon>asterids</taxon>
        <taxon>lamiids</taxon>
        <taxon>Lamiales</taxon>
        <taxon>Orobanchaceae</taxon>
        <taxon>Buchnereae</taxon>
        <taxon>Striga</taxon>
    </lineage>
</organism>
<dbReference type="InterPro" id="IPR023214">
    <property type="entry name" value="HAD_sf"/>
</dbReference>
<dbReference type="GO" id="GO:0015031">
    <property type="term" value="P:protein transport"/>
    <property type="evidence" value="ECO:0007669"/>
    <property type="project" value="UniProtKB-KW"/>
</dbReference>
<dbReference type="Proteomes" id="UP001153555">
    <property type="component" value="Unassembled WGS sequence"/>
</dbReference>
<comment type="similarity">
    <text evidence="1">Belongs to the TIM50 family.</text>
</comment>
<dbReference type="SUPFAM" id="SSF56784">
    <property type="entry name" value="HAD-like"/>
    <property type="match status" value="1"/>
</dbReference>
<feature type="region of interest" description="Disordered" evidence="2">
    <location>
        <begin position="73"/>
        <end position="109"/>
    </location>
</feature>
<dbReference type="InterPro" id="IPR050365">
    <property type="entry name" value="TIM50"/>
</dbReference>
<feature type="compositionally biased region" description="Basic and acidic residues" evidence="2">
    <location>
        <begin position="81"/>
        <end position="90"/>
    </location>
</feature>
<comment type="subcellular location">
    <subcellularLocation>
        <location evidence="1">Mitochondrion inner membrane</location>
        <topology evidence="1">Single-pass membrane protein</topology>
    </subcellularLocation>
</comment>
<comment type="function">
    <text evidence="1">Essential component of the TIM23 complex, a complex that mediates the translocation of transit peptide-containing proteins across the mitochondrial inner membrane.</text>
</comment>
<feature type="compositionally biased region" description="Basic and acidic residues" evidence="2">
    <location>
        <begin position="15"/>
        <end position="26"/>
    </location>
</feature>
<reference evidence="4" key="1">
    <citation type="submission" date="2019-12" db="EMBL/GenBank/DDBJ databases">
        <authorList>
            <person name="Scholes J."/>
        </authorList>
    </citation>
    <scope>NUCLEOTIDE SEQUENCE</scope>
</reference>
<feature type="region of interest" description="Disordered" evidence="2">
    <location>
        <begin position="15"/>
        <end position="36"/>
    </location>
</feature>
<gene>
    <name evidence="4" type="ORF">SHERM_15346</name>
</gene>
<feature type="domain" description="FCP1 homology" evidence="3">
    <location>
        <begin position="307"/>
        <end position="486"/>
    </location>
</feature>
<dbReference type="PANTHER" id="PTHR12210">
    <property type="entry name" value="DULLARD PROTEIN PHOSPHATASE"/>
    <property type="match status" value="1"/>
</dbReference>